<dbReference type="RefSeq" id="XP_014656075.1">
    <property type="nucleotide sequence ID" value="XM_014800589.1"/>
</dbReference>
<protein>
    <submittedName>
        <fullName evidence="16">Inositol phosphorylsphingolipid-phospholipase c</fullName>
    </submittedName>
</protein>
<keyword evidence="17" id="KW-1185">Reference proteome</keyword>
<evidence type="ECO:0000256" key="12">
    <source>
        <dbReference type="ARBA" id="ARBA00023136"/>
    </source>
</evidence>
<dbReference type="GO" id="GO:0004767">
    <property type="term" value="F:sphingomyelin phosphodiesterase activity"/>
    <property type="evidence" value="ECO:0007669"/>
    <property type="project" value="InterPro"/>
</dbReference>
<keyword evidence="11" id="KW-0443">Lipid metabolism</keyword>
<evidence type="ECO:0000256" key="8">
    <source>
        <dbReference type="ARBA" id="ARBA00022842"/>
    </source>
</evidence>
<keyword evidence="7" id="KW-0378">Hydrolase</keyword>
<evidence type="ECO:0000256" key="14">
    <source>
        <dbReference type="SAM" id="Phobius"/>
    </source>
</evidence>
<proteinExistence type="inferred from homology"/>
<comment type="subcellular location">
    <subcellularLocation>
        <location evidence="1">Membrane</location>
        <topology evidence="1">Multi-pass membrane protein</topology>
    </subcellularLocation>
</comment>
<evidence type="ECO:0000313" key="16">
    <source>
        <dbReference type="EMBL" id="GAK65913.1"/>
    </source>
</evidence>
<evidence type="ECO:0000256" key="9">
    <source>
        <dbReference type="ARBA" id="ARBA00022919"/>
    </source>
</evidence>
<dbReference type="GO" id="GO:0016020">
    <property type="term" value="C:membrane"/>
    <property type="evidence" value="ECO:0007669"/>
    <property type="project" value="UniProtKB-SubCell"/>
</dbReference>
<name>A0A081CGW7_PSEA2</name>
<feature type="transmembrane region" description="Helical" evidence="14">
    <location>
        <begin position="451"/>
        <end position="473"/>
    </location>
</feature>
<dbReference type="SUPFAM" id="SSF56219">
    <property type="entry name" value="DNase I-like"/>
    <property type="match status" value="1"/>
</dbReference>
<dbReference type="PANTHER" id="PTHR16320">
    <property type="entry name" value="SPHINGOMYELINASE FAMILY MEMBER"/>
    <property type="match status" value="1"/>
</dbReference>
<evidence type="ECO:0000313" key="17">
    <source>
        <dbReference type="Proteomes" id="UP000053758"/>
    </source>
</evidence>
<keyword evidence="6" id="KW-0479">Metal-binding</keyword>
<gene>
    <name evidence="16" type="ORF">PAN0_010c4135</name>
</gene>
<evidence type="ECO:0000259" key="15">
    <source>
        <dbReference type="Pfam" id="PF03372"/>
    </source>
</evidence>
<evidence type="ECO:0000256" key="7">
    <source>
        <dbReference type="ARBA" id="ARBA00022801"/>
    </source>
</evidence>
<dbReference type="Proteomes" id="UP000053758">
    <property type="component" value="Unassembled WGS sequence"/>
</dbReference>
<organism evidence="16">
    <name type="scientific">Pseudozyma antarctica</name>
    <name type="common">Yeast</name>
    <name type="synonym">Candida antarctica</name>
    <dbReference type="NCBI Taxonomy" id="84753"/>
    <lineage>
        <taxon>Eukaryota</taxon>
        <taxon>Fungi</taxon>
        <taxon>Dikarya</taxon>
        <taxon>Basidiomycota</taxon>
        <taxon>Ustilaginomycotina</taxon>
        <taxon>Ustilaginomycetes</taxon>
        <taxon>Ustilaginales</taxon>
        <taxon>Ustilaginaceae</taxon>
        <taxon>Moesziomyces</taxon>
    </lineage>
</organism>
<sequence length="551" mass="59377">MFMQLEARFAGETHTQNTHLAPVQDLDDNHHSLFLRDESLTAMPRLPSSASSSDAGHASSTYAAPVPSQPSALDDRRISILTLNVWGLNYISKLRIARIKAIASHLTAPSTLHYDFVCLQEIWYESKDWRFLRHALAARYPHSKFFYSGAFGSGLAILSRWEIVETRTHPYSLNGQPIHVHHGDWFVGKACGAITIDHPRLGMLDVWNTHFVAAGGEDGPEHQRSHRIIQAYELASLCRNSAAQGRHVVCVGDLNSTPPSLAIGLLKHVGGMYDSFLDSHPQLHEHATSLDAEAPPAGLGRRGSVAARPDPQRAIDELGVTCDSPLNTWTAGKKLDARATRGAGKRLDYILYRGPLARSEASALAHSASASSRGRLSCASSSVVFTHRMPGVDCSYSDHFGVESVFSIADDADAASVRGGGREDQARVLGAALSALAGGFSASRATQTSHFYAFGAALLLAVALIVASIFQPLAGVNPLFVLLAVVAGWAGTTMLYSAVVWGEWEKRTLRTVMETLELEIGHVRRGIHVNTSASTATAGAGPETVREGPLF</sequence>
<dbReference type="InterPro" id="IPR038772">
    <property type="entry name" value="Sph/SMPD2-like"/>
</dbReference>
<dbReference type="InterPro" id="IPR036691">
    <property type="entry name" value="Endo/exonu/phosph_ase_sf"/>
</dbReference>
<evidence type="ECO:0000256" key="13">
    <source>
        <dbReference type="SAM" id="MobiDB-lite"/>
    </source>
</evidence>
<evidence type="ECO:0000256" key="10">
    <source>
        <dbReference type="ARBA" id="ARBA00022989"/>
    </source>
</evidence>
<evidence type="ECO:0000256" key="2">
    <source>
        <dbReference type="ARBA" id="ARBA00004760"/>
    </source>
</evidence>
<evidence type="ECO:0000256" key="4">
    <source>
        <dbReference type="ARBA" id="ARBA00006335"/>
    </source>
</evidence>
<comment type="pathway">
    <text evidence="3">Sphingolipid metabolism.</text>
</comment>
<keyword evidence="10 14" id="KW-1133">Transmembrane helix</keyword>
<keyword evidence="5 14" id="KW-0812">Transmembrane</keyword>
<feature type="region of interest" description="Disordered" evidence="13">
    <location>
        <begin position="45"/>
        <end position="71"/>
    </location>
</feature>
<dbReference type="AlphaFoldDB" id="A0A081CGW7"/>
<feature type="transmembrane region" description="Helical" evidence="14">
    <location>
        <begin position="479"/>
        <end position="501"/>
    </location>
</feature>
<evidence type="ECO:0000256" key="1">
    <source>
        <dbReference type="ARBA" id="ARBA00004141"/>
    </source>
</evidence>
<dbReference type="PANTHER" id="PTHR16320:SF24">
    <property type="entry name" value="PHOSPHODIESTERASE, PUTATIVE-RELATED"/>
    <property type="match status" value="1"/>
</dbReference>
<evidence type="ECO:0000256" key="3">
    <source>
        <dbReference type="ARBA" id="ARBA00004991"/>
    </source>
</evidence>
<evidence type="ECO:0000256" key="5">
    <source>
        <dbReference type="ARBA" id="ARBA00022692"/>
    </source>
</evidence>
<dbReference type="InterPro" id="IPR005135">
    <property type="entry name" value="Endo/exonuclease/phosphatase"/>
</dbReference>
<dbReference type="GO" id="GO:0006665">
    <property type="term" value="P:sphingolipid metabolic process"/>
    <property type="evidence" value="ECO:0007669"/>
    <property type="project" value="UniProtKB-KW"/>
</dbReference>
<evidence type="ECO:0000256" key="11">
    <source>
        <dbReference type="ARBA" id="ARBA00023098"/>
    </source>
</evidence>
<feature type="domain" description="Endonuclease/exonuclease/phosphatase" evidence="15">
    <location>
        <begin position="81"/>
        <end position="399"/>
    </location>
</feature>
<dbReference type="HOGENOM" id="CLU_034001_2_0_1"/>
<evidence type="ECO:0000256" key="6">
    <source>
        <dbReference type="ARBA" id="ARBA00022723"/>
    </source>
</evidence>
<dbReference type="GeneID" id="26304860"/>
<dbReference type="Pfam" id="PF03372">
    <property type="entry name" value="Exo_endo_phos"/>
    <property type="match status" value="1"/>
</dbReference>
<feature type="compositionally biased region" description="Low complexity" evidence="13">
    <location>
        <begin position="48"/>
        <end position="60"/>
    </location>
</feature>
<dbReference type="Gene3D" id="3.60.10.10">
    <property type="entry name" value="Endonuclease/exonuclease/phosphatase"/>
    <property type="match status" value="1"/>
</dbReference>
<keyword evidence="12 14" id="KW-0472">Membrane</keyword>
<keyword evidence="8" id="KW-0460">Magnesium</keyword>
<reference evidence="16" key="1">
    <citation type="submission" date="2014-07" db="EMBL/GenBank/DDBJ databases">
        <title>Draft genome sequence of the yeast Pseudozyma antarctica JCM 10317 known as a producer of lipase B which used in a wide range of industrial applications.</title>
        <authorList>
            <person name="Morita T."/>
            <person name="Saika A."/>
            <person name="Koike H."/>
        </authorList>
    </citation>
    <scope>NUCLEOTIDE SEQUENCE</scope>
    <source>
        <strain evidence="16">JCM 10317</strain>
    </source>
</reference>
<dbReference type="GO" id="GO:0046872">
    <property type="term" value="F:metal ion binding"/>
    <property type="evidence" value="ECO:0007669"/>
    <property type="project" value="UniProtKB-KW"/>
</dbReference>
<accession>A0A081CGW7</accession>
<comment type="similarity">
    <text evidence="4">Belongs to the neutral sphingomyelinase family.</text>
</comment>
<keyword evidence="9" id="KW-0746">Sphingolipid metabolism</keyword>
<comment type="pathway">
    <text evidence="2">Lipid metabolism; sphingolipid metabolism.</text>
</comment>
<dbReference type="EMBL" id="DF830077">
    <property type="protein sequence ID" value="GAK65913.1"/>
    <property type="molecule type" value="Genomic_DNA"/>
</dbReference>